<feature type="region of interest" description="Disordered" evidence="5">
    <location>
        <begin position="54"/>
        <end position="73"/>
    </location>
</feature>
<dbReference type="GO" id="GO:0016020">
    <property type="term" value="C:membrane"/>
    <property type="evidence" value="ECO:0007669"/>
    <property type="project" value="UniProtKB-SubCell"/>
</dbReference>
<evidence type="ECO:0000313" key="7">
    <source>
        <dbReference type="EMBL" id="NMN93619.1"/>
    </source>
</evidence>
<feature type="transmembrane region" description="Helical" evidence="6">
    <location>
        <begin position="26"/>
        <end position="46"/>
    </location>
</feature>
<organism evidence="7 8">
    <name type="scientific">Antrihabitans stalactiti</name>
    <dbReference type="NCBI Taxonomy" id="2584121"/>
    <lineage>
        <taxon>Bacteria</taxon>
        <taxon>Bacillati</taxon>
        <taxon>Actinomycetota</taxon>
        <taxon>Actinomycetes</taxon>
        <taxon>Mycobacteriales</taxon>
        <taxon>Nocardiaceae</taxon>
        <taxon>Antrihabitans</taxon>
    </lineage>
</organism>
<feature type="compositionally biased region" description="Low complexity" evidence="5">
    <location>
        <begin position="54"/>
        <end position="67"/>
    </location>
</feature>
<reference evidence="7 8" key="1">
    <citation type="submission" date="2019-05" db="EMBL/GenBank/DDBJ databases">
        <authorList>
            <person name="Lee S.D."/>
        </authorList>
    </citation>
    <scope>NUCLEOTIDE SEQUENCE [LARGE SCALE GENOMIC DNA]</scope>
    <source>
        <strain evidence="7 8">YC2-7</strain>
    </source>
</reference>
<feature type="compositionally biased region" description="Polar residues" evidence="5">
    <location>
        <begin position="1"/>
        <end position="17"/>
    </location>
</feature>
<dbReference type="EMBL" id="VCQU01000001">
    <property type="protein sequence ID" value="NMN93619.1"/>
    <property type="molecule type" value="Genomic_DNA"/>
</dbReference>
<dbReference type="SUPFAM" id="SSF55486">
    <property type="entry name" value="Metalloproteases ('zincins'), catalytic domain"/>
    <property type="match status" value="1"/>
</dbReference>
<accession>A0A848K5E7</accession>
<evidence type="ECO:0000313" key="8">
    <source>
        <dbReference type="Proteomes" id="UP000535543"/>
    </source>
</evidence>
<keyword evidence="4 6" id="KW-0472">Membrane</keyword>
<evidence type="ECO:0008006" key="9">
    <source>
        <dbReference type="Google" id="ProtNLM"/>
    </source>
</evidence>
<name>A0A848K5E7_9NOCA</name>
<proteinExistence type="predicted"/>
<evidence type="ECO:0000256" key="5">
    <source>
        <dbReference type="SAM" id="MobiDB-lite"/>
    </source>
</evidence>
<keyword evidence="3 6" id="KW-1133">Transmembrane helix</keyword>
<evidence type="ECO:0000256" key="2">
    <source>
        <dbReference type="ARBA" id="ARBA00022692"/>
    </source>
</evidence>
<dbReference type="PANTHER" id="PTHR30168">
    <property type="entry name" value="PUTATIVE MEMBRANE PROTEIN YPFJ"/>
    <property type="match status" value="1"/>
</dbReference>
<dbReference type="RefSeq" id="WP_169584322.1">
    <property type="nucleotide sequence ID" value="NZ_VCQU01000001.1"/>
</dbReference>
<gene>
    <name evidence="7" type="ORF">FGL95_01030</name>
</gene>
<dbReference type="InterPro" id="IPR007343">
    <property type="entry name" value="Uncharacterised_pept_Zn_put"/>
</dbReference>
<dbReference type="Proteomes" id="UP000535543">
    <property type="component" value="Unassembled WGS sequence"/>
</dbReference>
<dbReference type="Pfam" id="PF04228">
    <property type="entry name" value="Zn_peptidase"/>
    <property type="match status" value="1"/>
</dbReference>
<evidence type="ECO:0000256" key="6">
    <source>
        <dbReference type="SAM" id="Phobius"/>
    </source>
</evidence>
<evidence type="ECO:0000256" key="4">
    <source>
        <dbReference type="ARBA" id="ARBA00023136"/>
    </source>
</evidence>
<evidence type="ECO:0000256" key="1">
    <source>
        <dbReference type="ARBA" id="ARBA00004167"/>
    </source>
</evidence>
<comment type="subcellular location">
    <subcellularLocation>
        <location evidence="1">Membrane</location>
        <topology evidence="1">Single-pass membrane protein</topology>
    </subcellularLocation>
</comment>
<feature type="region of interest" description="Disordered" evidence="5">
    <location>
        <begin position="1"/>
        <end position="23"/>
    </location>
</feature>
<reference evidence="7 8" key="2">
    <citation type="submission" date="2020-06" db="EMBL/GenBank/DDBJ databases">
        <title>Antribacter stalactiti gen. nov., sp. nov., a new member of the family Nacardiaceae isolated from a cave.</title>
        <authorList>
            <person name="Kim I.S."/>
        </authorList>
    </citation>
    <scope>NUCLEOTIDE SEQUENCE [LARGE SCALE GENOMIC DNA]</scope>
    <source>
        <strain evidence="7 8">YC2-7</strain>
    </source>
</reference>
<keyword evidence="8" id="KW-1185">Reference proteome</keyword>
<sequence length="299" mass="31437">MTFNEDMQIDSSQSNSTGGRGRGPKIALGGGVGGLLILVVTLLLGGDPGALLGTDSSSSSDNGSTSDPTCQTGADANRDVGCRMLFTRDSLNAIWAVELPKQTGTKYVKPQVELFSGAVNTGCGQATSEVGPFYCPADSVAYIDTSFFDVLVTQFGSSGGPLAQEYVLAHEIGHHIQNLLGDIGRAQDDPRGPQSGAVRTELQADCYAGIWAHFADTMNAPGKDKPFLKKLTNEDINAALSAASAVGDDRIQKAATGRVNPEKWTHGASNQRQAWFLSGYKTGDVAACNTYDARDLNNP</sequence>
<dbReference type="PANTHER" id="PTHR30168:SF0">
    <property type="entry name" value="INNER MEMBRANE PROTEIN"/>
    <property type="match status" value="1"/>
</dbReference>
<protein>
    <recommendedName>
        <fullName evidence="9">Metalloprotease</fullName>
    </recommendedName>
</protein>
<keyword evidence="2 6" id="KW-0812">Transmembrane</keyword>
<dbReference type="AlphaFoldDB" id="A0A848K5E7"/>
<evidence type="ECO:0000256" key="3">
    <source>
        <dbReference type="ARBA" id="ARBA00022989"/>
    </source>
</evidence>
<comment type="caution">
    <text evidence="7">The sequence shown here is derived from an EMBL/GenBank/DDBJ whole genome shotgun (WGS) entry which is preliminary data.</text>
</comment>